<sequence length="133" mass="13672">MTSTSGVGAGTTAAANSNTNNPGSTVDYDTFLKLLVTQLKNQDPTSPMETTQYMAQLASFSQVEQTIQTNNKLDEILTSSAIGQANELIGHTVTSPDGSTTGTVSSVRITSNGLVANLDDGTEMLIGAGVTVA</sequence>
<evidence type="ECO:0000313" key="7">
    <source>
        <dbReference type="Proteomes" id="UP000199347"/>
    </source>
</evidence>
<evidence type="ECO:0000256" key="4">
    <source>
        <dbReference type="ARBA" id="ARBA00024746"/>
    </source>
</evidence>
<protein>
    <recommendedName>
        <fullName evidence="2">Basal-body rod modification protein FlgD</fullName>
    </recommendedName>
</protein>
<organism evidence="6 7">
    <name type="scientific">Afifella marina DSM 2698</name>
    <dbReference type="NCBI Taxonomy" id="1120955"/>
    <lineage>
        <taxon>Bacteria</taxon>
        <taxon>Pseudomonadati</taxon>
        <taxon>Pseudomonadota</taxon>
        <taxon>Alphaproteobacteria</taxon>
        <taxon>Hyphomicrobiales</taxon>
        <taxon>Afifellaceae</taxon>
        <taxon>Afifella</taxon>
    </lineage>
</organism>
<evidence type="ECO:0000313" key="6">
    <source>
        <dbReference type="EMBL" id="SCZ28818.1"/>
    </source>
</evidence>
<evidence type="ECO:0000256" key="2">
    <source>
        <dbReference type="ARBA" id="ARBA00016013"/>
    </source>
</evidence>
<comment type="similarity">
    <text evidence="1">Belongs to the FlgD family.</text>
</comment>
<accession>A0A1G5MW09</accession>
<keyword evidence="6" id="KW-0966">Cell projection</keyword>
<name>A0A1G5MW09_AFIMA</name>
<comment type="function">
    <text evidence="4">Required for flagellar hook formation. May act as a scaffolding protein.</text>
</comment>
<keyword evidence="6" id="KW-0969">Cilium</keyword>
<dbReference type="RefSeq" id="WP_092810315.1">
    <property type="nucleotide sequence ID" value="NZ_FMVW01000002.1"/>
</dbReference>
<dbReference type="STRING" id="1120955.SAMN03080610_01047"/>
<proteinExistence type="inferred from homology"/>
<keyword evidence="7" id="KW-1185">Reference proteome</keyword>
<dbReference type="Pfam" id="PF03963">
    <property type="entry name" value="FlgD"/>
    <property type="match status" value="1"/>
</dbReference>
<dbReference type="Proteomes" id="UP000199347">
    <property type="component" value="Unassembled WGS sequence"/>
</dbReference>
<feature type="region of interest" description="Disordered" evidence="5">
    <location>
        <begin position="1"/>
        <end position="23"/>
    </location>
</feature>
<evidence type="ECO:0000256" key="5">
    <source>
        <dbReference type="SAM" id="MobiDB-lite"/>
    </source>
</evidence>
<dbReference type="GO" id="GO:0044781">
    <property type="term" value="P:bacterial-type flagellum organization"/>
    <property type="evidence" value="ECO:0007669"/>
    <property type="project" value="UniProtKB-KW"/>
</dbReference>
<keyword evidence="6" id="KW-0282">Flagellum</keyword>
<gene>
    <name evidence="6" type="ORF">SAMN03080610_01047</name>
</gene>
<reference evidence="6 7" key="1">
    <citation type="submission" date="2016-10" db="EMBL/GenBank/DDBJ databases">
        <authorList>
            <person name="de Groot N.N."/>
        </authorList>
    </citation>
    <scope>NUCLEOTIDE SEQUENCE [LARGE SCALE GENOMIC DNA]</scope>
    <source>
        <strain evidence="6 7">DSM 2698</strain>
    </source>
</reference>
<dbReference type="OrthoDB" id="9785233at2"/>
<dbReference type="NCBIfam" id="NF004670">
    <property type="entry name" value="PRK06009.1"/>
    <property type="match status" value="1"/>
</dbReference>
<evidence type="ECO:0000256" key="1">
    <source>
        <dbReference type="ARBA" id="ARBA00010577"/>
    </source>
</evidence>
<dbReference type="InterPro" id="IPR005648">
    <property type="entry name" value="FlgD"/>
</dbReference>
<dbReference type="AlphaFoldDB" id="A0A1G5MW09"/>
<evidence type="ECO:0000256" key="3">
    <source>
        <dbReference type="ARBA" id="ARBA00022795"/>
    </source>
</evidence>
<keyword evidence="3" id="KW-1005">Bacterial flagellum biogenesis</keyword>
<dbReference type="EMBL" id="FMVW01000002">
    <property type="protein sequence ID" value="SCZ28818.1"/>
    <property type="molecule type" value="Genomic_DNA"/>
</dbReference>